<feature type="region of interest" description="Disordered" evidence="1">
    <location>
        <begin position="1"/>
        <end position="29"/>
    </location>
</feature>
<dbReference type="AlphaFoldDB" id="A0A8T0D324"/>
<keyword evidence="3" id="KW-1185">Reference proteome</keyword>
<dbReference type="Proteomes" id="UP000699462">
    <property type="component" value="Unassembled WGS sequence"/>
</dbReference>
<evidence type="ECO:0000313" key="3">
    <source>
        <dbReference type="Proteomes" id="UP000699462"/>
    </source>
</evidence>
<feature type="compositionally biased region" description="Low complexity" evidence="1">
    <location>
        <begin position="1"/>
        <end position="14"/>
    </location>
</feature>
<protein>
    <submittedName>
        <fullName evidence="2">Uncharacterized protein</fullName>
    </submittedName>
</protein>
<accession>A0A8T0D324</accession>
<proteinExistence type="predicted"/>
<dbReference type="EMBL" id="JTDF01021808">
    <property type="protein sequence ID" value="KAF8561354.1"/>
    <property type="molecule type" value="Genomic_DNA"/>
</dbReference>
<evidence type="ECO:0000313" key="2">
    <source>
        <dbReference type="EMBL" id="KAF8561354.1"/>
    </source>
</evidence>
<comment type="caution">
    <text evidence="2">The sequence shown here is derived from an EMBL/GenBank/DDBJ whole genome shotgun (WGS) entry which is preliminary data.</text>
</comment>
<sequence length="29" mass="3141">MSVSSTTHNSSSSNQLMVISRVNRQESSS</sequence>
<evidence type="ECO:0000256" key="1">
    <source>
        <dbReference type="SAM" id="MobiDB-lite"/>
    </source>
</evidence>
<reference evidence="2 3" key="1">
    <citation type="submission" date="2019-07" db="EMBL/GenBank/DDBJ databases">
        <title>Annotation for the trematode Paragonimus westermani.</title>
        <authorList>
            <person name="Choi Y.-J."/>
        </authorList>
    </citation>
    <scope>NUCLEOTIDE SEQUENCE [LARGE SCALE GENOMIC DNA]</scope>
    <source>
        <strain evidence="2">180907_Pwestermani</strain>
    </source>
</reference>
<name>A0A8T0D324_9TREM</name>
<gene>
    <name evidence="2" type="ORF">P879_07632</name>
</gene>
<organism evidence="2 3">
    <name type="scientific">Paragonimus westermani</name>
    <dbReference type="NCBI Taxonomy" id="34504"/>
    <lineage>
        <taxon>Eukaryota</taxon>
        <taxon>Metazoa</taxon>
        <taxon>Spiralia</taxon>
        <taxon>Lophotrochozoa</taxon>
        <taxon>Platyhelminthes</taxon>
        <taxon>Trematoda</taxon>
        <taxon>Digenea</taxon>
        <taxon>Plagiorchiida</taxon>
        <taxon>Troglotremata</taxon>
        <taxon>Troglotrematidae</taxon>
        <taxon>Paragonimus</taxon>
    </lineage>
</organism>